<dbReference type="GeneID" id="54404608"/>
<feature type="region of interest" description="Disordered" evidence="4">
    <location>
        <begin position="53"/>
        <end position="74"/>
    </location>
</feature>
<evidence type="ECO:0000256" key="4">
    <source>
        <dbReference type="SAM" id="MobiDB-lite"/>
    </source>
</evidence>
<dbReference type="GO" id="GO:0000224">
    <property type="term" value="F:peptide-N4-(N-acetyl-beta-glucosaminyl)asparagine amidase activity"/>
    <property type="evidence" value="ECO:0007669"/>
    <property type="project" value="TreeGrafter"/>
</dbReference>
<dbReference type="OrthoDB" id="409136at2759"/>
<name>A0A6A6A630_9PLEO</name>
<gene>
    <name evidence="6" type="ORF">P153DRAFT_297779</name>
</gene>
<dbReference type="SUPFAM" id="SSF54001">
    <property type="entry name" value="Cysteine proteinases"/>
    <property type="match status" value="1"/>
</dbReference>
<feature type="region of interest" description="Disordered" evidence="4">
    <location>
        <begin position="1"/>
        <end position="29"/>
    </location>
</feature>
<comment type="similarity">
    <text evidence="1">Belongs to the transglutaminase-like superfamily. PNGase family.</text>
</comment>
<dbReference type="EMBL" id="ML977513">
    <property type="protein sequence ID" value="KAF2126635.1"/>
    <property type="molecule type" value="Genomic_DNA"/>
</dbReference>
<evidence type="ECO:0000259" key="5">
    <source>
        <dbReference type="SMART" id="SM00460"/>
    </source>
</evidence>
<evidence type="ECO:0000256" key="1">
    <source>
        <dbReference type="ARBA" id="ARBA00009390"/>
    </source>
</evidence>
<organism evidence="6 7">
    <name type="scientific">Dothidotthia symphoricarpi CBS 119687</name>
    <dbReference type="NCBI Taxonomy" id="1392245"/>
    <lineage>
        <taxon>Eukaryota</taxon>
        <taxon>Fungi</taxon>
        <taxon>Dikarya</taxon>
        <taxon>Ascomycota</taxon>
        <taxon>Pezizomycotina</taxon>
        <taxon>Dothideomycetes</taxon>
        <taxon>Pleosporomycetidae</taxon>
        <taxon>Pleosporales</taxon>
        <taxon>Dothidotthiaceae</taxon>
        <taxon>Dothidotthia</taxon>
    </lineage>
</organism>
<dbReference type="PANTHER" id="PTHR12143">
    <property type="entry name" value="PEPTIDE N-GLYCANASE PNGASE -RELATED"/>
    <property type="match status" value="1"/>
</dbReference>
<dbReference type="InterPro" id="IPR002931">
    <property type="entry name" value="Transglutaminase-like"/>
</dbReference>
<accession>A0A6A6A630</accession>
<dbReference type="Pfam" id="PF01841">
    <property type="entry name" value="Transglut_core"/>
    <property type="match status" value="1"/>
</dbReference>
<dbReference type="PANTHER" id="PTHR12143:SF19">
    <property type="entry name" value="PEPTIDE-N(4)-(N-ACETYL-BETA-GLUCOSAMINYL)ASPARAGINE AMIDASE"/>
    <property type="match status" value="1"/>
</dbReference>
<evidence type="ECO:0000256" key="2">
    <source>
        <dbReference type="ARBA" id="ARBA00022723"/>
    </source>
</evidence>
<dbReference type="RefSeq" id="XP_033521027.1">
    <property type="nucleotide sequence ID" value="XM_033664176.1"/>
</dbReference>
<dbReference type="Proteomes" id="UP000799771">
    <property type="component" value="Unassembled WGS sequence"/>
</dbReference>
<feature type="domain" description="Transglutaminase-like" evidence="5">
    <location>
        <begin position="301"/>
        <end position="356"/>
    </location>
</feature>
<dbReference type="GO" id="GO:0006516">
    <property type="term" value="P:glycoprotein catabolic process"/>
    <property type="evidence" value="ECO:0007669"/>
    <property type="project" value="TreeGrafter"/>
</dbReference>
<dbReference type="Gene3D" id="2.20.25.10">
    <property type="match status" value="1"/>
</dbReference>
<keyword evidence="3" id="KW-0862">Zinc</keyword>
<sequence length="495" mass="56214">MPRPAFESVERSTNSLPPPPGDNDATSVPWVYRELDPHDGNCYRSVAESGTAGAAHVPSSSSSDPVQVERCTTDSGSLPNVTALDDTIANSLSLEFRKLLSTNRLNHLRSLRQARSGTVISHDNVAQTAAQVPESDGNGPPPYFGLRNIPLIPMQPRFGSSLRFEKLLESMSNIPLRWENSGLLDDALRVIPLESIYRAAEDESQILQAEAESLDSNKKAAWGYQDCVVRALCRWFKRSFFAWVNNPICTICNNPTVAVGMIQPTPEESARSANQVELYRCSTGSCGNHERFQRYSDAFVLLETRRGRVGEWANCFGMLCRAVGSRVRWVWNSEDHVWIEVYSVHRKRWVHVDPCEEAWDRPRLYTEGWGNWLSYCIAFSVDGVTDVTARYVRDSKYVGPRNRCSEAELLYILEKLQNLRRQKMSISDKFRLKGEDTRELMEFQSSMIESHVTHLNNFRFEQLNDGTLGIYDEVERFKAGRSREVRVRQSGDNSE</sequence>
<dbReference type="GO" id="GO:0005634">
    <property type="term" value="C:nucleus"/>
    <property type="evidence" value="ECO:0007669"/>
    <property type="project" value="TreeGrafter"/>
</dbReference>
<keyword evidence="2" id="KW-0479">Metal-binding</keyword>
<dbReference type="Gene3D" id="3.10.620.30">
    <property type="match status" value="1"/>
</dbReference>
<evidence type="ECO:0000313" key="6">
    <source>
        <dbReference type="EMBL" id="KAF2126635.1"/>
    </source>
</evidence>
<dbReference type="InterPro" id="IPR038765">
    <property type="entry name" value="Papain-like_cys_pep_sf"/>
</dbReference>
<dbReference type="GO" id="GO:0046872">
    <property type="term" value="F:metal ion binding"/>
    <property type="evidence" value="ECO:0007669"/>
    <property type="project" value="UniProtKB-KW"/>
</dbReference>
<reference evidence="6" key="1">
    <citation type="journal article" date="2020" name="Stud. Mycol.">
        <title>101 Dothideomycetes genomes: a test case for predicting lifestyles and emergence of pathogens.</title>
        <authorList>
            <person name="Haridas S."/>
            <person name="Albert R."/>
            <person name="Binder M."/>
            <person name="Bloem J."/>
            <person name="Labutti K."/>
            <person name="Salamov A."/>
            <person name="Andreopoulos B."/>
            <person name="Baker S."/>
            <person name="Barry K."/>
            <person name="Bills G."/>
            <person name="Bluhm B."/>
            <person name="Cannon C."/>
            <person name="Castanera R."/>
            <person name="Culley D."/>
            <person name="Daum C."/>
            <person name="Ezra D."/>
            <person name="Gonzalez J."/>
            <person name="Henrissat B."/>
            <person name="Kuo A."/>
            <person name="Liang C."/>
            <person name="Lipzen A."/>
            <person name="Lutzoni F."/>
            <person name="Magnuson J."/>
            <person name="Mondo S."/>
            <person name="Nolan M."/>
            <person name="Ohm R."/>
            <person name="Pangilinan J."/>
            <person name="Park H.-J."/>
            <person name="Ramirez L."/>
            <person name="Alfaro M."/>
            <person name="Sun H."/>
            <person name="Tritt A."/>
            <person name="Yoshinaga Y."/>
            <person name="Zwiers L.-H."/>
            <person name="Turgeon B."/>
            <person name="Goodwin S."/>
            <person name="Spatafora J."/>
            <person name="Crous P."/>
            <person name="Grigoriev I."/>
        </authorList>
    </citation>
    <scope>NUCLEOTIDE SEQUENCE</scope>
    <source>
        <strain evidence="6">CBS 119687</strain>
    </source>
</reference>
<evidence type="ECO:0000256" key="3">
    <source>
        <dbReference type="ARBA" id="ARBA00022833"/>
    </source>
</evidence>
<keyword evidence="7" id="KW-1185">Reference proteome</keyword>
<dbReference type="AlphaFoldDB" id="A0A6A6A630"/>
<dbReference type="InterPro" id="IPR050883">
    <property type="entry name" value="PNGase"/>
</dbReference>
<dbReference type="GO" id="GO:0005829">
    <property type="term" value="C:cytosol"/>
    <property type="evidence" value="ECO:0007669"/>
    <property type="project" value="TreeGrafter"/>
</dbReference>
<protein>
    <recommendedName>
        <fullName evidence="5">Transglutaminase-like domain-containing protein</fullName>
    </recommendedName>
</protein>
<proteinExistence type="inferred from homology"/>
<dbReference type="SMART" id="SM00460">
    <property type="entry name" value="TGc"/>
    <property type="match status" value="1"/>
</dbReference>
<evidence type="ECO:0000313" key="7">
    <source>
        <dbReference type="Proteomes" id="UP000799771"/>
    </source>
</evidence>